<feature type="domain" description="Transcription factor CBF/NF-Y/archaeal histone" evidence="6">
    <location>
        <begin position="630"/>
        <end position="692"/>
    </location>
</feature>
<feature type="compositionally biased region" description="Basic and acidic residues" evidence="5">
    <location>
        <begin position="443"/>
        <end position="458"/>
    </location>
</feature>
<feature type="region of interest" description="Disordered" evidence="5">
    <location>
        <begin position="393"/>
        <end position="458"/>
    </location>
</feature>
<keyword evidence="3" id="KW-0238">DNA-binding</keyword>
<dbReference type="GO" id="GO:0000978">
    <property type="term" value="F:RNA polymerase II cis-regulatory region sequence-specific DNA binding"/>
    <property type="evidence" value="ECO:0007669"/>
    <property type="project" value="TreeGrafter"/>
</dbReference>
<feature type="compositionally biased region" description="Basic and acidic residues" evidence="5">
    <location>
        <begin position="199"/>
        <end position="214"/>
    </location>
</feature>
<dbReference type="SUPFAM" id="SSF47113">
    <property type="entry name" value="Histone-fold"/>
    <property type="match status" value="1"/>
</dbReference>
<dbReference type="AlphaFoldDB" id="A0A449BT36"/>
<evidence type="ECO:0000256" key="4">
    <source>
        <dbReference type="ARBA" id="ARBA00023163"/>
    </source>
</evidence>
<proteinExistence type="inferred from homology"/>
<feature type="region of interest" description="Disordered" evidence="5">
    <location>
        <begin position="579"/>
        <end position="609"/>
    </location>
</feature>
<dbReference type="GeneID" id="19961339"/>
<evidence type="ECO:0000256" key="2">
    <source>
        <dbReference type="ARBA" id="ARBA00023015"/>
    </source>
</evidence>
<dbReference type="InterPro" id="IPR009072">
    <property type="entry name" value="Histone-fold"/>
</dbReference>
<dbReference type="EMBL" id="LR215065">
    <property type="protein sequence ID" value="VEV56637.1"/>
    <property type="molecule type" value="Genomic_DNA"/>
</dbReference>
<organism evidence="7 8">
    <name type="scientific">Plasmodium vinckei vinckei</name>
    <dbReference type="NCBI Taxonomy" id="54757"/>
    <lineage>
        <taxon>Eukaryota</taxon>
        <taxon>Sar</taxon>
        <taxon>Alveolata</taxon>
        <taxon>Apicomplexa</taxon>
        <taxon>Aconoidasida</taxon>
        <taxon>Haemosporida</taxon>
        <taxon>Plasmodiidae</taxon>
        <taxon>Plasmodium</taxon>
        <taxon>Plasmodium (Vinckeia)</taxon>
    </lineage>
</organism>
<dbReference type="CDD" id="cd22907">
    <property type="entry name" value="HFD_NFYB"/>
    <property type="match status" value="1"/>
</dbReference>
<evidence type="ECO:0000256" key="1">
    <source>
        <dbReference type="ARBA" id="ARBA00009053"/>
    </source>
</evidence>
<dbReference type="PRINTS" id="PR00615">
    <property type="entry name" value="CCAATSUBUNTA"/>
</dbReference>
<feature type="compositionally biased region" description="Basic and acidic residues" evidence="5">
    <location>
        <begin position="408"/>
        <end position="427"/>
    </location>
</feature>
<feature type="compositionally biased region" description="Basic and acidic residues" evidence="5">
    <location>
        <begin position="8"/>
        <end position="18"/>
    </location>
</feature>
<dbReference type="Gene3D" id="1.10.20.10">
    <property type="entry name" value="Histone, subunit A"/>
    <property type="match status" value="1"/>
</dbReference>
<sequence length="805" mass="92852">MVNSMSSDKSENIDKTDMDNNANDRALNYGNTTNTNVNNNEDIDDICENVLINDKTNVETNNSVASNNDIRIKNVSTCVNENDQHDESDYINCDNDGLENKDMQVIANNENNSLEFDDVVIKNVECLNNFNNEGVEKSNNLEGNLIQENVIHSTASSSGSNKSWERKETGGMENIYSDIVDNLDKDELNYKEINSIKMDSSDFNKREQHDEKDGSISPMKGNNNSDKNYDLNNDSHECNMEIWNKSNCEGSEEIINYENVKNLEMNELDKDVDNCDEKKEKDISENCYNNESSNNDGNNLNSVCTNGIDNFDLNNASIETDMDKVKETEEEKNKLNNNENIIFTKNNSNDKDDNVLDVFKENKNNIEQNNDIASENNLETDTNLNECNEVDKKENDENDINNVNNNTNEKEERAIKNDENGCEKSNMENDNNEDINKKRKHISSYDESRKDRKLSDQKEYEEVKNGHINKYADGIGSNTINVVPCESNNMNIPKYVNTIGEIIYRNNTNIDSKNNSNSSAINLKIENDEAIRGNSTNAAYFSGIQIRNGEQNYNYNNFILQQNNKEEKNGENNLEILKEYDEKSRDNDDEYEDEQNENMSDNNYSDDEKINLDNCNMNDKKKNKNDSETLLPIANISRIMKRILPAKAKVAKESKDIIREYVTEFIQFLTSEASDRCLNEKRKTINGEDILFSMEKLGFNDYVEPLSEYLNKWKQMKGLSSSNRYYDKKFDISRNSQDQNMLINYNKNIFNNMSNDNYYAKENYGYNEGNCTANNFYRSEKNEFCNNNFSNTYFNNNGKNNINRI</sequence>
<dbReference type="GO" id="GO:0046982">
    <property type="term" value="F:protein heterodimerization activity"/>
    <property type="evidence" value="ECO:0007669"/>
    <property type="project" value="InterPro"/>
</dbReference>
<comment type="similarity">
    <text evidence="1">Belongs to the NFYB/HAP3 subunit family.</text>
</comment>
<reference evidence="7 8" key="1">
    <citation type="submission" date="2019-01" db="EMBL/GenBank/DDBJ databases">
        <authorList>
            <person name="Ramaprasad A."/>
        </authorList>
    </citation>
    <scope>NUCLEOTIDE SEQUENCE [LARGE SCALE GENOMIC DNA]</scope>
</reference>
<feature type="region of interest" description="Disordered" evidence="5">
    <location>
        <begin position="1"/>
        <end position="37"/>
    </location>
</feature>
<dbReference type="GO" id="GO:0016602">
    <property type="term" value="C:CCAAT-binding factor complex"/>
    <property type="evidence" value="ECO:0007669"/>
    <property type="project" value="InterPro"/>
</dbReference>
<name>A0A449BT36_PLAVN</name>
<dbReference type="VEuPathDB" id="PlasmoDB:PVVCY_0904480"/>
<dbReference type="RefSeq" id="XP_037490475.1">
    <property type="nucleotide sequence ID" value="XM_037634373.1"/>
</dbReference>
<accession>A0A449BT36</accession>
<feature type="region of interest" description="Disordered" evidence="5">
    <location>
        <begin position="199"/>
        <end position="232"/>
    </location>
</feature>
<evidence type="ECO:0000259" key="6">
    <source>
        <dbReference type="Pfam" id="PF00808"/>
    </source>
</evidence>
<evidence type="ECO:0000256" key="5">
    <source>
        <dbReference type="SAM" id="MobiDB-lite"/>
    </source>
</evidence>
<evidence type="ECO:0000313" key="8">
    <source>
        <dbReference type="Proteomes" id="UP000290582"/>
    </source>
</evidence>
<dbReference type="OrthoDB" id="386949at2759"/>
<keyword evidence="4" id="KW-0804">Transcription</keyword>
<gene>
    <name evidence="7" type="ORF">PVVCY_0904480</name>
</gene>
<dbReference type="InterPro" id="IPR003958">
    <property type="entry name" value="CBFA_NFYB_domain"/>
</dbReference>
<dbReference type="GO" id="GO:0001228">
    <property type="term" value="F:DNA-binding transcription activator activity, RNA polymerase II-specific"/>
    <property type="evidence" value="ECO:0007669"/>
    <property type="project" value="InterPro"/>
</dbReference>
<dbReference type="Proteomes" id="UP000290582">
    <property type="component" value="Chromosome PVVCY_09"/>
</dbReference>
<evidence type="ECO:0000313" key="7">
    <source>
        <dbReference type="EMBL" id="VEV56637.1"/>
    </source>
</evidence>
<dbReference type="PANTHER" id="PTHR11064:SF9">
    <property type="entry name" value="NUCLEAR TRANSCRIPTION FACTOR Y SUBUNIT BETA"/>
    <property type="match status" value="1"/>
</dbReference>
<keyword evidence="2" id="KW-0805">Transcription regulation</keyword>
<dbReference type="InterPro" id="IPR027113">
    <property type="entry name" value="Transc_fact_NFYB/HAP3"/>
</dbReference>
<evidence type="ECO:0000256" key="3">
    <source>
        <dbReference type="ARBA" id="ARBA00023125"/>
    </source>
</evidence>
<feature type="compositionally biased region" description="Acidic residues" evidence="5">
    <location>
        <begin position="587"/>
        <end position="596"/>
    </location>
</feature>
<protein>
    <submittedName>
        <fullName evidence="7">CCAAT-box DNA binding protein subunit B, putative</fullName>
    </submittedName>
</protein>
<dbReference type="KEGG" id="pvv:PVVCY_0904480"/>
<dbReference type="PANTHER" id="PTHR11064">
    <property type="entry name" value="CCAAT-BINDING TRANSCRIPTION FACTOR-RELATED"/>
    <property type="match status" value="1"/>
</dbReference>
<dbReference type="Pfam" id="PF00808">
    <property type="entry name" value="CBFD_NFYB_HMF"/>
    <property type="match status" value="1"/>
</dbReference>